<reference evidence="8" key="1">
    <citation type="journal article" date="2017" name="Nucleic Acids Res.">
        <title>Proteogenomics produces comprehensive and highly accurate protein-coding gene annotation in a complete genome assembly of Malassezia sympodialis.</title>
        <authorList>
            <person name="Zhu Y."/>
            <person name="Engstroem P.G."/>
            <person name="Tellgren-Roth C."/>
            <person name="Baudo C.D."/>
            <person name="Kennell J.C."/>
            <person name="Sun S."/>
            <person name="Billmyre R.B."/>
            <person name="Schroeder M.S."/>
            <person name="Andersson A."/>
            <person name="Holm T."/>
            <person name="Sigurgeirsson B."/>
            <person name="Wu G."/>
            <person name="Sankaranarayanan S.R."/>
            <person name="Siddharthan R."/>
            <person name="Sanyal K."/>
            <person name="Lundeberg J."/>
            <person name="Nystedt B."/>
            <person name="Boekhout T."/>
            <person name="Dawson T.L. Jr."/>
            <person name="Heitman J."/>
            <person name="Scheynius A."/>
            <person name="Lehtioe J."/>
        </authorList>
    </citation>
    <scope>NUCLEOTIDE SEQUENCE [LARGE SCALE GENOMIC DNA]</scope>
    <source>
        <strain evidence="8">ATCC 42132</strain>
    </source>
</reference>
<feature type="compositionally biased region" description="Low complexity" evidence="5">
    <location>
        <begin position="159"/>
        <end position="175"/>
    </location>
</feature>
<keyword evidence="4" id="KW-0648">Protein biosynthesis</keyword>
<dbReference type="InterPro" id="IPR015033">
    <property type="entry name" value="HBS1-like_N"/>
</dbReference>
<dbReference type="Proteomes" id="UP000186303">
    <property type="component" value="Chromosome 6"/>
</dbReference>
<sequence length="299" mass="31968">MSRHRAVRNLDLTEELADDYDHDADFLDDISPEDQDALEQALLAVIDTLGEPEECGISERRMKEALWETYFDAPAAVDMLMEAKEQEEAQARKRADGFTNVGTSAKAPRLQHIPPRRATAHRPPVSDTRASAPRDSPLASPVKAAGASPVSSPRTASPASGSASKKLSKLQQKLQANREKLGAAASGTSASKGIARLLSPRPSTQTPPRVSSPMPTAEPVTVAPSGTQLSTLFPRTHPQQPLSSFGRALSSVACGHAASTHISLSSRTDAEIEQLQAVFSQLSPDDVVQQARQGTRLAR</sequence>
<accession>A0A1M8AAB5</accession>
<evidence type="ECO:0000259" key="6">
    <source>
        <dbReference type="Pfam" id="PF08938"/>
    </source>
</evidence>
<feature type="region of interest" description="Disordered" evidence="5">
    <location>
        <begin position="87"/>
        <end position="244"/>
    </location>
</feature>
<organism evidence="7 8">
    <name type="scientific">Malassezia sympodialis (strain ATCC 42132)</name>
    <name type="common">Atopic eczema-associated yeast</name>
    <dbReference type="NCBI Taxonomy" id="1230383"/>
    <lineage>
        <taxon>Eukaryota</taxon>
        <taxon>Fungi</taxon>
        <taxon>Dikarya</taxon>
        <taxon>Basidiomycota</taxon>
        <taxon>Ustilaginomycotina</taxon>
        <taxon>Malasseziomycetes</taxon>
        <taxon>Malasseziales</taxon>
        <taxon>Malasseziaceae</taxon>
        <taxon>Malassezia</taxon>
    </lineage>
</organism>
<evidence type="ECO:0000256" key="3">
    <source>
        <dbReference type="ARBA" id="ARBA00022801"/>
    </source>
</evidence>
<dbReference type="Pfam" id="PF08938">
    <property type="entry name" value="HBS1_N"/>
    <property type="match status" value="1"/>
</dbReference>
<feature type="compositionally biased region" description="Polar residues" evidence="5">
    <location>
        <begin position="224"/>
        <end position="243"/>
    </location>
</feature>
<name>A0A1M8AAB5_MALS4</name>
<dbReference type="OrthoDB" id="342024at2759"/>
<gene>
    <name evidence="7" type="ORF">MSYG_3729</name>
</gene>
<dbReference type="GO" id="GO:0006412">
    <property type="term" value="P:translation"/>
    <property type="evidence" value="ECO:0007669"/>
    <property type="project" value="UniProtKB-KW"/>
</dbReference>
<dbReference type="OMA" id="HIPPRRA"/>
<dbReference type="STRING" id="1230383.A0A1M8AAB5"/>
<evidence type="ECO:0000313" key="7">
    <source>
        <dbReference type="EMBL" id="SHO79380.1"/>
    </source>
</evidence>
<protein>
    <recommendedName>
        <fullName evidence="6">HBS1-like protein N-terminal domain-containing protein</fullName>
    </recommendedName>
</protein>
<feature type="compositionally biased region" description="Polar residues" evidence="5">
    <location>
        <begin position="149"/>
        <end position="158"/>
    </location>
</feature>
<evidence type="ECO:0000256" key="2">
    <source>
        <dbReference type="ARBA" id="ARBA00022490"/>
    </source>
</evidence>
<dbReference type="VEuPathDB" id="FungiDB:MSYG_3729"/>
<keyword evidence="8" id="KW-1185">Reference proteome</keyword>
<keyword evidence="3" id="KW-0378">Hydrolase</keyword>
<proteinExistence type="predicted"/>
<dbReference type="AlphaFoldDB" id="A0A1M8AAB5"/>
<dbReference type="GO" id="GO:0016787">
    <property type="term" value="F:hydrolase activity"/>
    <property type="evidence" value="ECO:0007669"/>
    <property type="project" value="UniProtKB-KW"/>
</dbReference>
<feature type="domain" description="HBS1-like protein N-terminal" evidence="6">
    <location>
        <begin position="19"/>
        <end position="88"/>
    </location>
</feature>
<evidence type="ECO:0000256" key="4">
    <source>
        <dbReference type="ARBA" id="ARBA00022917"/>
    </source>
</evidence>
<dbReference type="EMBL" id="LT671826">
    <property type="protein sequence ID" value="SHO79380.1"/>
    <property type="molecule type" value="Genomic_DNA"/>
</dbReference>
<feature type="compositionally biased region" description="Basic and acidic residues" evidence="5">
    <location>
        <begin position="87"/>
        <end position="96"/>
    </location>
</feature>
<keyword evidence="2" id="KW-0963">Cytoplasm</keyword>
<evidence type="ECO:0000256" key="1">
    <source>
        <dbReference type="ARBA" id="ARBA00004496"/>
    </source>
</evidence>
<dbReference type="GO" id="GO:0005737">
    <property type="term" value="C:cytoplasm"/>
    <property type="evidence" value="ECO:0007669"/>
    <property type="project" value="UniProtKB-SubCell"/>
</dbReference>
<evidence type="ECO:0000313" key="8">
    <source>
        <dbReference type="Proteomes" id="UP000186303"/>
    </source>
</evidence>
<comment type="subcellular location">
    <subcellularLocation>
        <location evidence="1">Cytoplasm</location>
    </subcellularLocation>
</comment>
<evidence type="ECO:0000256" key="5">
    <source>
        <dbReference type="SAM" id="MobiDB-lite"/>
    </source>
</evidence>
<feature type="compositionally biased region" description="Low complexity" evidence="5">
    <location>
        <begin position="182"/>
        <end position="195"/>
    </location>
</feature>